<dbReference type="InterPro" id="IPR036047">
    <property type="entry name" value="F-box-like_dom_sf"/>
</dbReference>
<dbReference type="Gene3D" id="3.80.10.10">
    <property type="entry name" value="Ribonuclease Inhibitor"/>
    <property type="match status" value="1"/>
</dbReference>
<keyword evidence="1" id="KW-0732">Signal</keyword>
<dbReference type="InterPro" id="IPR032675">
    <property type="entry name" value="LRR_dom_sf"/>
</dbReference>
<sequence>MRRIFTLSTLLVSTSAVASHEAHEMWSMGDEYKVNIFTHLSARDLNSAAQVNQDWNRIVNDKFIRVRKQFDTPESLQSYFQADNDNEWKYVTELRVLFPESLKDQERQVDLSAILSKTPKLRVLRLQHVRLIKPTSTVVPLGLENLFLDECTTAPNTPEIDTYLKTLVEENAQRLQLLRMTNLSKTINTILIALKPETSFSQCVQLSLADPYIKSWDFVAKFPKLKRFKLQGDLGKSTTLMPATVEDVDVAGNRQIDLKSLMLALKPSAAKLTKLDLSSIPLKEMPKNLEQFPQLKKLVARKTNLTMVTGERLPSSLEILDIGENDDLKELAQGLLSLQNLKTINIEDSNAIYVLPYQLAQKAKVTSSHSRWLRLQYFVMSLIS</sequence>
<feature type="domain" description="F-box" evidence="2">
    <location>
        <begin position="31"/>
        <end position="62"/>
    </location>
</feature>
<evidence type="ECO:0000313" key="4">
    <source>
        <dbReference type="Proteomes" id="UP000237351"/>
    </source>
</evidence>
<name>A0A1W6N2M9_9PROT</name>
<dbReference type="SUPFAM" id="SSF81383">
    <property type="entry name" value="F-box domain"/>
    <property type="match status" value="1"/>
</dbReference>
<dbReference type="AlphaFoldDB" id="A0A1W6N2M9"/>
<dbReference type="Pfam" id="PF12937">
    <property type="entry name" value="F-box-like"/>
    <property type="match status" value="1"/>
</dbReference>
<reference evidence="3 4" key="1">
    <citation type="submission" date="2014-06" db="EMBL/GenBank/DDBJ databases">
        <title>The genome of the endonuclear symbiont Nucleicultrix amoebiphila.</title>
        <authorList>
            <person name="Schulz F."/>
            <person name="Horn M."/>
        </authorList>
    </citation>
    <scope>NUCLEOTIDE SEQUENCE [LARGE SCALE GENOMIC DNA]</scope>
    <source>
        <strain evidence="3 4">FS5</strain>
    </source>
</reference>
<dbReference type="EMBL" id="CP008743">
    <property type="protein sequence ID" value="ARN84124.1"/>
    <property type="molecule type" value="Genomic_DNA"/>
</dbReference>
<accession>A0A1W6N2M9</accession>
<organism evidence="3 4">
    <name type="scientific">Candidatus Nucleicultrix amoebiphila FS5</name>
    <dbReference type="NCBI Taxonomy" id="1414854"/>
    <lineage>
        <taxon>Bacteria</taxon>
        <taxon>Pseudomonadati</taxon>
        <taxon>Pseudomonadota</taxon>
        <taxon>Alphaproteobacteria</taxon>
        <taxon>Holosporales</taxon>
        <taxon>Candidatus Nucleicultricaceae</taxon>
        <taxon>Candidatus Nucleicultrix</taxon>
    </lineage>
</organism>
<dbReference type="RefSeq" id="WP_085783483.1">
    <property type="nucleotide sequence ID" value="NZ_CP008743.1"/>
</dbReference>
<dbReference type="InterPro" id="IPR001810">
    <property type="entry name" value="F-box_dom"/>
</dbReference>
<proteinExistence type="predicted"/>
<feature type="chain" id="PRO_5013071751" description="F-box domain-containing protein" evidence="1">
    <location>
        <begin position="19"/>
        <end position="384"/>
    </location>
</feature>
<dbReference type="Gene3D" id="1.20.1280.50">
    <property type="match status" value="1"/>
</dbReference>
<dbReference type="Proteomes" id="UP000237351">
    <property type="component" value="Chromosome"/>
</dbReference>
<feature type="signal peptide" evidence="1">
    <location>
        <begin position="1"/>
        <end position="18"/>
    </location>
</feature>
<evidence type="ECO:0000259" key="2">
    <source>
        <dbReference type="Pfam" id="PF12937"/>
    </source>
</evidence>
<evidence type="ECO:0000256" key="1">
    <source>
        <dbReference type="SAM" id="SignalP"/>
    </source>
</evidence>
<dbReference type="KEGG" id="naf:GQ61_00840"/>
<keyword evidence="4" id="KW-1185">Reference proteome</keyword>
<dbReference type="SUPFAM" id="SSF52047">
    <property type="entry name" value="RNI-like"/>
    <property type="match status" value="1"/>
</dbReference>
<evidence type="ECO:0000313" key="3">
    <source>
        <dbReference type="EMBL" id="ARN84124.1"/>
    </source>
</evidence>
<protein>
    <recommendedName>
        <fullName evidence="2">F-box domain-containing protein</fullName>
    </recommendedName>
</protein>
<gene>
    <name evidence="3" type="ORF">GQ61_00840</name>
</gene>
<dbReference type="CDD" id="cd09917">
    <property type="entry name" value="F-box_SF"/>
    <property type="match status" value="1"/>
</dbReference>